<dbReference type="InterPro" id="IPR004800">
    <property type="entry name" value="KdsD/KpsF-type"/>
</dbReference>
<dbReference type="Pfam" id="PF01380">
    <property type="entry name" value="SIS"/>
    <property type="match status" value="1"/>
</dbReference>
<feature type="domain" description="CBS" evidence="8">
    <location>
        <begin position="271"/>
        <end position="323"/>
    </location>
</feature>
<keyword evidence="5" id="KW-0862">Zinc</keyword>
<gene>
    <name evidence="10" type="ORF">ENL41_01190</name>
</gene>
<dbReference type="InterPro" id="IPR000644">
    <property type="entry name" value="CBS_dom"/>
</dbReference>
<dbReference type="EMBL" id="DRTV01000093">
    <property type="protein sequence ID" value="HHF58021.1"/>
    <property type="molecule type" value="Genomic_DNA"/>
</dbReference>
<dbReference type="SUPFAM" id="SSF53697">
    <property type="entry name" value="SIS domain"/>
    <property type="match status" value="1"/>
</dbReference>
<keyword evidence="5" id="KW-0479">Metal-binding</keyword>
<keyword evidence="10" id="KW-0413">Isomerase</keyword>
<keyword evidence="3 7" id="KW-0129">CBS domain</keyword>
<feature type="site" description="Catalytically relevant" evidence="6">
    <location>
        <position position="53"/>
    </location>
</feature>
<dbReference type="SMART" id="SM00116">
    <property type="entry name" value="CBS"/>
    <property type="match status" value="2"/>
</dbReference>
<feature type="site" description="Catalytically relevant" evidence="6">
    <location>
        <position position="105"/>
    </location>
</feature>
<feature type="site" description="Catalytically relevant" evidence="6">
    <location>
        <position position="187"/>
    </location>
</feature>
<sequence>MNNKKILEVAKQVIEIEEEALQNLLDSLDSNFLEAVRLIEKCKGRVIVTGVGKSGIVGKKIAATLTGFGTPAIFLHPSESLHGDLGIIQKDDVLIAISKSGESDEFHILIPLIKRWGIPVIAITSNPDSELARESDIVLLVKIKREACPYDVAPTASTTAMMALGDALAIAVAEMKNLKLEDLAALHPGGAIGKKFWLKVEDMMLTGKEHVPIVNEEASMKEVILEMTTKRGITSVVNNKGILRGVITDGDLRRLLEKTSDIFKFKAKDVMTTNPKTITKDELAVAAARKMEYYGITALIVINEEGKPIGVIHLHDLMRARVV</sequence>
<dbReference type="Proteomes" id="UP000886014">
    <property type="component" value="Unassembled WGS sequence"/>
</dbReference>
<evidence type="ECO:0000259" key="8">
    <source>
        <dbReference type="PROSITE" id="PS51371"/>
    </source>
</evidence>
<keyword evidence="2" id="KW-0677">Repeat</keyword>
<dbReference type="InterPro" id="IPR001347">
    <property type="entry name" value="SIS_dom"/>
</dbReference>
<dbReference type="InterPro" id="IPR050986">
    <property type="entry name" value="GutQ/KpsF_isomerases"/>
</dbReference>
<evidence type="ECO:0000256" key="7">
    <source>
        <dbReference type="PROSITE-ProRule" id="PRU00703"/>
    </source>
</evidence>
<dbReference type="GO" id="GO:0097367">
    <property type="term" value="F:carbohydrate derivative binding"/>
    <property type="evidence" value="ECO:0007669"/>
    <property type="project" value="InterPro"/>
</dbReference>
<evidence type="ECO:0000313" key="10">
    <source>
        <dbReference type="EMBL" id="HHF58021.1"/>
    </source>
</evidence>
<dbReference type="InterPro" id="IPR046342">
    <property type="entry name" value="CBS_dom_sf"/>
</dbReference>
<dbReference type="GO" id="GO:0019146">
    <property type="term" value="F:arabinose-5-phosphate isomerase activity"/>
    <property type="evidence" value="ECO:0007669"/>
    <property type="project" value="UniProtKB-ARBA"/>
</dbReference>
<dbReference type="Gene3D" id="3.10.580.10">
    <property type="entry name" value="CBS-domain"/>
    <property type="match status" value="1"/>
</dbReference>
<evidence type="ECO:0000256" key="2">
    <source>
        <dbReference type="ARBA" id="ARBA00022737"/>
    </source>
</evidence>
<dbReference type="GO" id="GO:0005975">
    <property type="term" value="P:carbohydrate metabolic process"/>
    <property type="evidence" value="ECO:0007669"/>
    <property type="project" value="InterPro"/>
</dbReference>
<proteinExistence type="inferred from homology"/>
<feature type="site" description="Catalytically relevant" evidence="6">
    <location>
        <position position="146"/>
    </location>
</feature>
<dbReference type="Gene3D" id="3.40.50.10490">
    <property type="entry name" value="Glucose-6-phosphate isomerase like protein, domain 1"/>
    <property type="match status" value="1"/>
</dbReference>
<evidence type="ECO:0000256" key="3">
    <source>
        <dbReference type="ARBA" id="ARBA00023122"/>
    </source>
</evidence>
<protein>
    <submittedName>
        <fullName evidence="10">KpsF/GutQ family sugar-phosphate isomerase</fullName>
    </submittedName>
</protein>
<dbReference type="NCBIfam" id="TIGR00393">
    <property type="entry name" value="kpsF"/>
    <property type="match status" value="1"/>
</dbReference>
<dbReference type="CDD" id="cd05014">
    <property type="entry name" value="SIS_Kpsf"/>
    <property type="match status" value="1"/>
</dbReference>
<dbReference type="Pfam" id="PF00571">
    <property type="entry name" value="CBS"/>
    <property type="match status" value="2"/>
</dbReference>
<evidence type="ECO:0000259" key="9">
    <source>
        <dbReference type="PROSITE" id="PS51464"/>
    </source>
</evidence>
<dbReference type="PANTHER" id="PTHR42745">
    <property type="match status" value="1"/>
</dbReference>
<feature type="domain" description="SIS" evidence="9">
    <location>
        <begin position="35"/>
        <end position="178"/>
    </location>
</feature>
<evidence type="ECO:0000256" key="4">
    <source>
        <dbReference type="PIRNR" id="PIRNR004692"/>
    </source>
</evidence>
<accession>A0A7C5I4E3</accession>
<evidence type="ECO:0000256" key="1">
    <source>
        <dbReference type="ARBA" id="ARBA00008165"/>
    </source>
</evidence>
<dbReference type="InterPro" id="IPR046348">
    <property type="entry name" value="SIS_dom_sf"/>
</dbReference>
<comment type="similarity">
    <text evidence="1 4">Belongs to the SIS family. GutQ/KpsF subfamily.</text>
</comment>
<dbReference type="GO" id="GO:0046872">
    <property type="term" value="F:metal ion binding"/>
    <property type="evidence" value="ECO:0007669"/>
    <property type="project" value="UniProtKB-KW"/>
</dbReference>
<dbReference type="PROSITE" id="PS51371">
    <property type="entry name" value="CBS"/>
    <property type="match status" value="2"/>
</dbReference>
<feature type="binding site" evidence="5">
    <location>
        <position position="76"/>
    </location>
    <ligand>
        <name>Zn(2+)</name>
        <dbReference type="ChEBI" id="CHEBI:29105"/>
    </ligand>
</feature>
<dbReference type="FunFam" id="3.40.50.10490:FF:000011">
    <property type="entry name" value="Arabinose 5-phosphate isomerase"/>
    <property type="match status" value="1"/>
</dbReference>
<name>A0A7C5I4E3_UNCW3</name>
<organism evidence="10">
    <name type="scientific">candidate division WOR-3 bacterium</name>
    <dbReference type="NCBI Taxonomy" id="2052148"/>
    <lineage>
        <taxon>Bacteria</taxon>
        <taxon>Bacteria division WOR-3</taxon>
    </lineage>
</organism>
<dbReference type="CDD" id="cd04604">
    <property type="entry name" value="CBS_pair_SIS_assoc"/>
    <property type="match status" value="1"/>
</dbReference>
<dbReference type="PANTHER" id="PTHR42745:SF1">
    <property type="entry name" value="ARABINOSE 5-PHOSPHATE ISOMERASE KDSD"/>
    <property type="match status" value="1"/>
</dbReference>
<dbReference type="InterPro" id="IPR035474">
    <property type="entry name" value="SIS_Kpsf"/>
</dbReference>
<feature type="domain" description="CBS" evidence="8">
    <location>
        <begin position="204"/>
        <end position="262"/>
    </location>
</feature>
<evidence type="ECO:0000256" key="5">
    <source>
        <dbReference type="PIRSR" id="PIRSR004692-2"/>
    </source>
</evidence>
<reference evidence="10" key="1">
    <citation type="journal article" date="2020" name="mSystems">
        <title>Genome- and Community-Level Interaction Insights into Carbon Utilization and Element Cycling Functions of Hydrothermarchaeota in Hydrothermal Sediment.</title>
        <authorList>
            <person name="Zhou Z."/>
            <person name="Liu Y."/>
            <person name="Xu W."/>
            <person name="Pan J."/>
            <person name="Luo Z.H."/>
            <person name="Li M."/>
        </authorList>
    </citation>
    <scope>NUCLEOTIDE SEQUENCE [LARGE SCALE GENOMIC DNA]</scope>
    <source>
        <strain evidence="10">HyVt-94</strain>
    </source>
</reference>
<dbReference type="AlphaFoldDB" id="A0A7C5I4E3"/>
<evidence type="ECO:0000256" key="6">
    <source>
        <dbReference type="PIRSR" id="PIRSR004692-3"/>
    </source>
</evidence>
<dbReference type="PIRSF" id="PIRSF004692">
    <property type="entry name" value="KdsD_KpsF"/>
    <property type="match status" value="1"/>
</dbReference>
<dbReference type="PROSITE" id="PS51464">
    <property type="entry name" value="SIS"/>
    <property type="match status" value="1"/>
</dbReference>
<comment type="caution">
    <text evidence="10">The sequence shown here is derived from an EMBL/GenBank/DDBJ whole genome shotgun (WGS) entry which is preliminary data.</text>
</comment>
<dbReference type="GO" id="GO:1901135">
    <property type="term" value="P:carbohydrate derivative metabolic process"/>
    <property type="evidence" value="ECO:0007669"/>
    <property type="project" value="InterPro"/>
</dbReference>